<gene>
    <name evidence="1" type="ORF">BLNAU_21682</name>
</gene>
<accession>A0ABQ9WV51</accession>
<name>A0ABQ9WV51_9EUKA</name>
<protein>
    <submittedName>
        <fullName evidence="1">Uncharacterized protein</fullName>
    </submittedName>
</protein>
<proteinExistence type="predicted"/>
<evidence type="ECO:0000313" key="2">
    <source>
        <dbReference type="Proteomes" id="UP001281761"/>
    </source>
</evidence>
<comment type="caution">
    <text evidence="1">The sequence shown here is derived from an EMBL/GenBank/DDBJ whole genome shotgun (WGS) entry which is preliminary data.</text>
</comment>
<dbReference type="Proteomes" id="UP001281761">
    <property type="component" value="Unassembled WGS sequence"/>
</dbReference>
<evidence type="ECO:0000313" key="1">
    <source>
        <dbReference type="EMBL" id="KAK2943372.1"/>
    </source>
</evidence>
<reference evidence="1 2" key="1">
    <citation type="journal article" date="2022" name="bioRxiv">
        <title>Genomics of Preaxostyla Flagellates Illuminates Evolutionary Transitions and the Path Towards Mitochondrial Loss.</title>
        <authorList>
            <person name="Novak L.V.F."/>
            <person name="Treitli S.C."/>
            <person name="Pyrih J."/>
            <person name="Halakuc P."/>
            <person name="Pipaliya S.V."/>
            <person name="Vacek V."/>
            <person name="Brzon O."/>
            <person name="Soukal P."/>
            <person name="Eme L."/>
            <person name="Dacks J.B."/>
            <person name="Karnkowska A."/>
            <person name="Elias M."/>
            <person name="Hampl V."/>
        </authorList>
    </citation>
    <scope>NUCLEOTIDE SEQUENCE [LARGE SCALE GENOMIC DNA]</scope>
    <source>
        <strain evidence="1">NAU3</strain>
        <tissue evidence="1">Gut</tissue>
    </source>
</reference>
<organism evidence="1 2">
    <name type="scientific">Blattamonas nauphoetae</name>
    <dbReference type="NCBI Taxonomy" id="2049346"/>
    <lineage>
        <taxon>Eukaryota</taxon>
        <taxon>Metamonada</taxon>
        <taxon>Preaxostyla</taxon>
        <taxon>Oxymonadida</taxon>
        <taxon>Blattamonas</taxon>
    </lineage>
</organism>
<dbReference type="EMBL" id="JARBJD010000349">
    <property type="protein sequence ID" value="KAK2943372.1"/>
    <property type="molecule type" value="Genomic_DNA"/>
</dbReference>
<keyword evidence="2" id="KW-1185">Reference proteome</keyword>
<sequence>MTITSTVMWTSQRGRTALMHLYSVIGDCSGSEFTTTTKDDDFVVAVGKEKINVLDVSVSYPSKEAHVDAPEVNLM</sequence>